<keyword evidence="8" id="KW-0808">Transferase</keyword>
<dbReference type="RefSeq" id="WP_075072815.1">
    <property type="nucleotide sequence ID" value="NZ_DF967972.1"/>
</dbReference>
<dbReference type="Pfam" id="PF13807">
    <property type="entry name" value="GNVR"/>
    <property type="match status" value="1"/>
</dbReference>
<dbReference type="NCBIfam" id="TIGR01007">
    <property type="entry name" value="eps_fam"/>
    <property type="match status" value="1"/>
</dbReference>
<evidence type="ECO:0000256" key="16">
    <source>
        <dbReference type="ARBA" id="ARBA00051245"/>
    </source>
</evidence>
<evidence type="ECO:0000256" key="7">
    <source>
        <dbReference type="ARBA" id="ARBA00022519"/>
    </source>
</evidence>
<proteinExistence type="inferred from homology"/>
<dbReference type="InterPro" id="IPR032807">
    <property type="entry name" value="GNVR"/>
</dbReference>
<dbReference type="SUPFAM" id="SSF52540">
    <property type="entry name" value="P-loop containing nucleoside triphosphate hydrolases"/>
    <property type="match status" value="1"/>
</dbReference>
<comment type="similarity">
    <text evidence="4">Belongs to the etk/wzc family.</text>
</comment>
<dbReference type="STRING" id="360412.LARV_01235"/>
<dbReference type="GO" id="GO:0004715">
    <property type="term" value="F:non-membrane spanning protein tyrosine kinase activity"/>
    <property type="evidence" value="ECO:0007669"/>
    <property type="project" value="UniProtKB-EC"/>
</dbReference>
<keyword evidence="17" id="KW-0175">Coiled coil</keyword>
<gene>
    <name evidence="22" type="ORF">LARV_01235</name>
</gene>
<dbReference type="InterPro" id="IPR027417">
    <property type="entry name" value="P-loop_NTPase"/>
</dbReference>
<keyword evidence="6" id="KW-1003">Cell membrane</keyword>
<keyword evidence="15" id="KW-0829">Tyrosine-protein kinase</keyword>
<feature type="transmembrane region" description="Helical" evidence="18">
    <location>
        <begin position="236"/>
        <end position="257"/>
    </location>
</feature>
<dbReference type="InterPro" id="IPR050445">
    <property type="entry name" value="Bact_polysacc_biosynth/exp"/>
</dbReference>
<dbReference type="EMBL" id="DF967972">
    <property type="protein sequence ID" value="GAP13481.1"/>
    <property type="molecule type" value="Genomic_DNA"/>
</dbReference>
<feature type="coiled-coil region" evidence="17">
    <location>
        <begin position="152"/>
        <end position="209"/>
    </location>
</feature>
<evidence type="ECO:0000259" key="20">
    <source>
        <dbReference type="Pfam" id="PF13614"/>
    </source>
</evidence>
<dbReference type="Pfam" id="PF13614">
    <property type="entry name" value="AAA_31"/>
    <property type="match status" value="1"/>
</dbReference>
<evidence type="ECO:0000256" key="4">
    <source>
        <dbReference type="ARBA" id="ARBA00008883"/>
    </source>
</evidence>
<evidence type="ECO:0000256" key="15">
    <source>
        <dbReference type="ARBA" id="ARBA00023137"/>
    </source>
</evidence>
<keyword evidence="9 18" id="KW-0812">Transmembrane</keyword>
<comment type="similarity">
    <text evidence="2">Belongs to the CpsC/CapA family.</text>
</comment>
<dbReference type="CDD" id="cd05387">
    <property type="entry name" value="BY-kinase"/>
    <property type="match status" value="1"/>
</dbReference>
<evidence type="ECO:0000256" key="14">
    <source>
        <dbReference type="ARBA" id="ARBA00023136"/>
    </source>
</evidence>
<keyword evidence="14 18" id="KW-0472">Membrane</keyword>
<evidence type="ECO:0000256" key="2">
    <source>
        <dbReference type="ARBA" id="ARBA00006683"/>
    </source>
</evidence>
<evidence type="ECO:0000256" key="17">
    <source>
        <dbReference type="SAM" id="Coils"/>
    </source>
</evidence>
<evidence type="ECO:0000313" key="23">
    <source>
        <dbReference type="Proteomes" id="UP000055060"/>
    </source>
</evidence>
<evidence type="ECO:0000256" key="8">
    <source>
        <dbReference type="ARBA" id="ARBA00022679"/>
    </source>
</evidence>
<keyword evidence="12" id="KW-0067">ATP-binding</keyword>
<evidence type="ECO:0000256" key="18">
    <source>
        <dbReference type="SAM" id="Phobius"/>
    </source>
</evidence>
<dbReference type="GO" id="GO:0005524">
    <property type="term" value="F:ATP binding"/>
    <property type="evidence" value="ECO:0007669"/>
    <property type="project" value="UniProtKB-KW"/>
</dbReference>
<sequence>MTFNDYIAPLRKWWWLLVAATLVAAIASLLYSFTQPKIYQVRTTLMVGNSLNAANPNGGEYYLQQQLAGIYADIAYREPIRQATMGALGIDFLPEYSVRALPNSTLIEIVVNDTNPQRTAAVANELANQMINRSPTLEGEDAQVQQFLQDQLSIIRGQIETTRKDLESYQEQLTKLTSARQISEVQGQISLLESRLSNLQSTYAALLSNTQGGATNALSVIEQAEVPTQPVGPNRLMIVLLAAAVGLALSAIAAYVIEFLDDSVKGPEDIKRILDVPIVGEVGDFPPGKDPWSYVIEEPRSPVAHAFRVMRTNLDLLNPDEPLHSFLVTSAGMSEGKSTIAANLAVVMSQGDRRVICVDADFHRPMLHNVVSIDNEHGLSDVFKGSMELQDVVVPWNTGKLKLIPSGIMPPNPSELLESKKMNAIIDSLTQMADAIILDGPPFFLSDASALSTKVDCVVLVIRPGYTRKDAVRAMKEEIAKLRLKKVVVVLNRVPKSESYYSKYYPYEYEKRAKAKV</sequence>
<evidence type="ECO:0000256" key="5">
    <source>
        <dbReference type="ARBA" id="ARBA00011903"/>
    </source>
</evidence>
<evidence type="ECO:0000256" key="12">
    <source>
        <dbReference type="ARBA" id="ARBA00022840"/>
    </source>
</evidence>
<dbReference type="Pfam" id="PF02706">
    <property type="entry name" value="Wzz"/>
    <property type="match status" value="1"/>
</dbReference>
<protein>
    <recommendedName>
        <fullName evidence="5">non-specific protein-tyrosine kinase</fullName>
        <ecNumber evidence="5">2.7.10.2</ecNumber>
    </recommendedName>
</protein>
<comment type="catalytic activity">
    <reaction evidence="16">
        <text>L-tyrosyl-[protein] + ATP = O-phospho-L-tyrosyl-[protein] + ADP + H(+)</text>
        <dbReference type="Rhea" id="RHEA:10596"/>
        <dbReference type="Rhea" id="RHEA-COMP:10136"/>
        <dbReference type="Rhea" id="RHEA-COMP:20101"/>
        <dbReference type="ChEBI" id="CHEBI:15378"/>
        <dbReference type="ChEBI" id="CHEBI:30616"/>
        <dbReference type="ChEBI" id="CHEBI:46858"/>
        <dbReference type="ChEBI" id="CHEBI:61978"/>
        <dbReference type="ChEBI" id="CHEBI:456216"/>
        <dbReference type="EC" id="2.7.10.2"/>
    </reaction>
</comment>
<keyword evidence="23" id="KW-1185">Reference proteome</keyword>
<dbReference type="PANTHER" id="PTHR32309">
    <property type="entry name" value="TYROSINE-PROTEIN KINASE"/>
    <property type="match status" value="1"/>
</dbReference>
<dbReference type="AlphaFoldDB" id="A0A0S7BDP0"/>
<evidence type="ECO:0000256" key="11">
    <source>
        <dbReference type="ARBA" id="ARBA00022777"/>
    </source>
</evidence>
<dbReference type="InterPro" id="IPR025669">
    <property type="entry name" value="AAA_dom"/>
</dbReference>
<dbReference type="Gene3D" id="3.40.50.300">
    <property type="entry name" value="P-loop containing nucleotide triphosphate hydrolases"/>
    <property type="match status" value="1"/>
</dbReference>
<dbReference type="Gene3D" id="1.10.287.1490">
    <property type="match status" value="1"/>
</dbReference>
<feature type="domain" description="Tyrosine-protein kinase G-rich" evidence="21">
    <location>
        <begin position="199"/>
        <end position="256"/>
    </location>
</feature>
<evidence type="ECO:0000259" key="19">
    <source>
        <dbReference type="Pfam" id="PF02706"/>
    </source>
</evidence>
<dbReference type="InterPro" id="IPR003856">
    <property type="entry name" value="LPS_length_determ_N"/>
</dbReference>
<dbReference type="GO" id="GO:0005886">
    <property type="term" value="C:plasma membrane"/>
    <property type="evidence" value="ECO:0007669"/>
    <property type="project" value="UniProtKB-SubCell"/>
</dbReference>
<evidence type="ECO:0000256" key="13">
    <source>
        <dbReference type="ARBA" id="ARBA00022989"/>
    </source>
</evidence>
<dbReference type="InterPro" id="IPR005702">
    <property type="entry name" value="Wzc-like_C"/>
</dbReference>
<evidence type="ECO:0000256" key="3">
    <source>
        <dbReference type="ARBA" id="ARBA00007316"/>
    </source>
</evidence>
<organism evidence="22">
    <name type="scientific">Longilinea arvoryzae</name>
    <dbReference type="NCBI Taxonomy" id="360412"/>
    <lineage>
        <taxon>Bacteria</taxon>
        <taxon>Bacillati</taxon>
        <taxon>Chloroflexota</taxon>
        <taxon>Anaerolineae</taxon>
        <taxon>Anaerolineales</taxon>
        <taxon>Anaerolineaceae</taxon>
        <taxon>Longilinea</taxon>
    </lineage>
</organism>
<keyword evidence="11" id="KW-0418">Kinase</keyword>
<feature type="transmembrane region" description="Helical" evidence="18">
    <location>
        <begin position="13"/>
        <end position="33"/>
    </location>
</feature>
<evidence type="ECO:0000256" key="10">
    <source>
        <dbReference type="ARBA" id="ARBA00022741"/>
    </source>
</evidence>
<evidence type="ECO:0000313" key="22">
    <source>
        <dbReference type="EMBL" id="GAP13481.1"/>
    </source>
</evidence>
<keyword evidence="13 18" id="KW-1133">Transmembrane helix</keyword>
<comment type="subcellular location">
    <subcellularLocation>
        <location evidence="1">Cell inner membrane</location>
        <topology evidence="1">Multi-pass membrane protein</topology>
    </subcellularLocation>
</comment>
<evidence type="ECO:0000256" key="9">
    <source>
        <dbReference type="ARBA" id="ARBA00022692"/>
    </source>
</evidence>
<evidence type="ECO:0000256" key="6">
    <source>
        <dbReference type="ARBA" id="ARBA00022475"/>
    </source>
</evidence>
<feature type="domain" description="AAA" evidence="20">
    <location>
        <begin position="336"/>
        <end position="483"/>
    </location>
</feature>
<keyword evidence="7" id="KW-0997">Cell inner membrane</keyword>
<accession>A0A0S7BDP0</accession>
<reference evidence="22" key="1">
    <citation type="submission" date="2015-07" db="EMBL/GenBank/DDBJ databases">
        <title>Draft Genome Sequences of Anaerolinea thermolimosa IMO-1, Bellilinea caldifistulae GOMI-1, Leptolinea tardivitalis YMTK-2, Levilinea saccharolytica KIBI-1,Longilinea arvoryzae KOME-1, Previously Described as Members of the Anaerolineaceae (Chloroflexi).</title>
        <authorList>
            <person name="Sekiguchi Y."/>
            <person name="Ohashi A."/>
            <person name="Matsuura N."/>
            <person name="Tourlousse M.D."/>
        </authorList>
    </citation>
    <scope>NUCLEOTIDE SEQUENCE [LARGE SCALE GENOMIC DNA]</scope>
    <source>
        <strain evidence="22">KOME-1</strain>
    </source>
</reference>
<evidence type="ECO:0000259" key="21">
    <source>
        <dbReference type="Pfam" id="PF13807"/>
    </source>
</evidence>
<dbReference type="Proteomes" id="UP000055060">
    <property type="component" value="Unassembled WGS sequence"/>
</dbReference>
<comment type="similarity">
    <text evidence="3">Belongs to the CpsD/CapB family.</text>
</comment>
<dbReference type="PANTHER" id="PTHR32309:SF13">
    <property type="entry name" value="FERRIC ENTEROBACTIN TRANSPORT PROTEIN FEPE"/>
    <property type="match status" value="1"/>
</dbReference>
<feature type="domain" description="Polysaccharide chain length determinant N-terminal" evidence="19">
    <location>
        <begin position="7"/>
        <end position="62"/>
    </location>
</feature>
<keyword evidence="10" id="KW-0547">Nucleotide-binding</keyword>
<name>A0A0S7BDP0_9CHLR</name>
<dbReference type="EC" id="2.7.10.2" evidence="5"/>
<evidence type="ECO:0000256" key="1">
    <source>
        <dbReference type="ARBA" id="ARBA00004429"/>
    </source>
</evidence>